<protein>
    <recommendedName>
        <fullName evidence="3">Helicase HerA central domain-containing protein</fullName>
    </recommendedName>
</protein>
<keyword evidence="2" id="KW-1185">Reference proteome</keyword>
<evidence type="ECO:0008006" key="3">
    <source>
        <dbReference type="Google" id="ProtNLM"/>
    </source>
</evidence>
<accession>A0ABU0E6Y2</accession>
<dbReference type="PANTHER" id="PTHR42957">
    <property type="entry name" value="HELICASE MJ1565-RELATED"/>
    <property type="match status" value="1"/>
</dbReference>
<name>A0ABU0E6Y2_9FIRM</name>
<dbReference type="RefSeq" id="WP_307410109.1">
    <property type="nucleotide sequence ID" value="NZ_JAUSUR010000007.1"/>
</dbReference>
<evidence type="ECO:0000313" key="1">
    <source>
        <dbReference type="EMBL" id="MDQ0362464.1"/>
    </source>
</evidence>
<organism evidence="1 2">
    <name type="scientific">Breznakia pachnodae</name>
    <dbReference type="NCBI Taxonomy" id="265178"/>
    <lineage>
        <taxon>Bacteria</taxon>
        <taxon>Bacillati</taxon>
        <taxon>Bacillota</taxon>
        <taxon>Erysipelotrichia</taxon>
        <taxon>Erysipelotrichales</taxon>
        <taxon>Erysipelotrichaceae</taxon>
        <taxon>Breznakia</taxon>
    </lineage>
</organism>
<evidence type="ECO:0000313" key="2">
    <source>
        <dbReference type="Proteomes" id="UP001230220"/>
    </source>
</evidence>
<dbReference type="EMBL" id="JAUSUR010000007">
    <property type="protein sequence ID" value="MDQ0362464.1"/>
    <property type="molecule type" value="Genomic_DNA"/>
</dbReference>
<dbReference type="InterPro" id="IPR027417">
    <property type="entry name" value="P-loop_NTPase"/>
</dbReference>
<dbReference type="PANTHER" id="PTHR42957:SF1">
    <property type="entry name" value="HELICASE MJ1565-RELATED"/>
    <property type="match status" value="1"/>
</dbReference>
<gene>
    <name evidence="1" type="ORF">J2S15_003218</name>
</gene>
<dbReference type="Proteomes" id="UP001230220">
    <property type="component" value="Unassembled WGS sequence"/>
</dbReference>
<comment type="caution">
    <text evidence="1">The sequence shown here is derived from an EMBL/GenBank/DDBJ whole genome shotgun (WGS) entry which is preliminary data.</text>
</comment>
<reference evidence="1 2" key="1">
    <citation type="submission" date="2023-07" db="EMBL/GenBank/DDBJ databases">
        <title>Genomic Encyclopedia of Type Strains, Phase IV (KMG-IV): sequencing the most valuable type-strain genomes for metagenomic binning, comparative biology and taxonomic classification.</title>
        <authorList>
            <person name="Goeker M."/>
        </authorList>
    </citation>
    <scope>NUCLEOTIDE SEQUENCE [LARGE SCALE GENOMIC DNA]</scope>
    <source>
        <strain evidence="1 2">DSM 16784</strain>
    </source>
</reference>
<dbReference type="InterPro" id="IPR008571">
    <property type="entry name" value="HerA-like"/>
</dbReference>
<dbReference type="SUPFAM" id="SSF52540">
    <property type="entry name" value="P-loop containing nucleoside triphosphate hydrolases"/>
    <property type="match status" value="1"/>
</dbReference>
<proteinExistence type="predicted"/>
<sequence>MIYQVIPKKSYVFDKERMLNLLKSLSIPMGKKKPFFKRLLSDFPFSFVIDCDKEERISFYFLNHEVDEESEAFMSALQTFLGSEASVLAIDGNLPEYQRASTLYVPNTRKKSSKKLTSFFNDSIQMTIINTLQKNTRIWLNFKIKKGSVFDKNKKVQKQASDVEIEYILKVQGATKYENTYLRDISSKIVALTAYETKYYVDYKESYQVSVSTGLELMNLLQIPTLDGKGEEINKIRYLYQGQVTLKDHEFLKGLYIGKLDHPVQHDRDVYLSESKAREHIVVTGTTGSGKSSVVEGTIQDLLKRKLDGEKDVPGFTFLDPLESSALGVIDMLLKFKADGYDVEPLLEKIRYVDFSYKDYVFPISLLNPNTDTTELLDFFTSLYGDNKTIQVDRMMSEAIQCLLSDPLKEHPIADISKIFDRSDDKYRKRLASRLKKNMYAQDLVNFLLKTSMSENIVNPILNRLNSFKNTEQKKLMFGLTSKYDCVKEIRKWMDEGYIILMNLKGMSKFDIKVICGYLSVQYYLTALGRPDFSLLHLLIVDEAHDVQLPIFPKIAAKLRKGGLGLVIMSQYLEQFSSDFRTALLGNMNTIISMKQKGEAAKSLVPLISSGTVKEEDLKTLRDMSGYLSTSDHGVEKSIMIKVDYPYRYTDGKLVDHNNKTAVKENLEKNRIFARELMARDCISKTDAEKIVFKNYLNRKETSEYEKELLAEGDSLLSVEKGDQIAWED</sequence>
<dbReference type="Gene3D" id="3.40.50.300">
    <property type="entry name" value="P-loop containing nucleotide triphosphate hydrolases"/>
    <property type="match status" value="2"/>
</dbReference>